<evidence type="ECO:0000313" key="1">
    <source>
        <dbReference type="EMBL" id="EGV97998.1"/>
    </source>
</evidence>
<protein>
    <submittedName>
        <fullName evidence="1">Uncharacterized protein</fullName>
    </submittedName>
</protein>
<proteinExistence type="predicted"/>
<dbReference type="AlphaFoldDB" id="G3GXZ6"/>
<sequence>MGVEAEKASELHTPPMNSWRPAPDSYHYLIGRHSTSRKWCGKAPGFGKDRCGSSKH</sequence>
<name>G3GXZ6_CRIGR</name>
<organism evidence="1 2">
    <name type="scientific">Cricetulus griseus</name>
    <name type="common">Chinese hamster</name>
    <name type="synonym">Cricetulus barabensis griseus</name>
    <dbReference type="NCBI Taxonomy" id="10029"/>
    <lineage>
        <taxon>Eukaryota</taxon>
        <taxon>Metazoa</taxon>
        <taxon>Chordata</taxon>
        <taxon>Craniata</taxon>
        <taxon>Vertebrata</taxon>
        <taxon>Euteleostomi</taxon>
        <taxon>Mammalia</taxon>
        <taxon>Eutheria</taxon>
        <taxon>Euarchontoglires</taxon>
        <taxon>Glires</taxon>
        <taxon>Rodentia</taxon>
        <taxon>Myomorpha</taxon>
        <taxon>Muroidea</taxon>
        <taxon>Cricetidae</taxon>
        <taxon>Cricetinae</taxon>
        <taxon>Cricetulus</taxon>
    </lineage>
</organism>
<dbReference type="EMBL" id="JH000062">
    <property type="protein sequence ID" value="EGV97998.1"/>
    <property type="molecule type" value="Genomic_DNA"/>
</dbReference>
<dbReference type="InParanoid" id="G3GXZ6"/>
<reference evidence="2" key="1">
    <citation type="journal article" date="2011" name="Nat. Biotechnol.">
        <title>The genomic sequence of the Chinese hamster ovary (CHO)-K1 cell line.</title>
        <authorList>
            <person name="Xu X."/>
            <person name="Nagarajan H."/>
            <person name="Lewis N.E."/>
            <person name="Pan S."/>
            <person name="Cai Z."/>
            <person name="Liu X."/>
            <person name="Chen W."/>
            <person name="Xie M."/>
            <person name="Wang W."/>
            <person name="Hammond S."/>
            <person name="Andersen M.R."/>
            <person name="Neff N."/>
            <person name="Passarelli B."/>
            <person name="Koh W."/>
            <person name="Fan H.C."/>
            <person name="Wang J."/>
            <person name="Gui Y."/>
            <person name="Lee K.H."/>
            <person name="Betenbaugh M.J."/>
            <person name="Quake S.R."/>
            <person name="Famili I."/>
            <person name="Palsson B.O."/>
            <person name="Wang J."/>
        </authorList>
    </citation>
    <scope>NUCLEOTIDE SEQUENCE [LARGE SCALE GENOMIC DNA]</scope>
    <source>
        <strain evidence="2">CHO K1 cell line</strain>
    </source>
</reference>
<evidence type="ECO:0000313" key="2">
    <source>
        <dbReference type="Proteomes" id="UP000001075"/>
    </source>
</evidence>
<dbReference type="Proteomes" id="UP000001075">
    <property type="component" value="Unassembled WGS sequence"/>
</dbReference>
<gene>
    <name evidence="1" type="ORF">I79_002643</name>
</gene>
<accession>G3GXZ6</accession>